<feature type="transmembrane region" description="Helical" evidence="5">
    <location>
        <begin position="71"/>
        <end position="99"/>
    </location>
</feature>
<gene>
    <name evidence="6" type="ORF">ACFOY7_11645</name>
</gene>
<comment type="subcellular location">
    <subcellularLocation>
        <location evidence="1">Membrane</location>
        <topology evidence="1">Multi-pass membrane protein</topology>
    </subcellularLocation>
</comment>
<organism evidence="6 7">
    <name type="scientific">Gracilibacillus xinjiangensis</name>
    <dbReference type="NCBI Taxonomy" id="1193282"/>
    <lineage>
        <taxon>Bacteria</taxon>
        <taxon>Bacillati</taxon>
        <taxon>Bacillota</taxon>
        <taxon>Bacilli</taxon>
        <taxon>Bacillales</taxon>
        <taxon>Bacillaceae</taxon>
        <taxon>Gracilibacillus</taxon>
    </lineage>
</organism>
<evidence type="ECO:0000256" key="1">
    <source>
        <dbReference type="ARBA" id="ARBA00004141"/>
    </source>
</evidence>
<evidence type="ECO:0000256" key="2">
    <source>
        <dbReference type="ARBA" id="ARBA00022692"/>
    </source>
</evidence>
<feature type="transmembrane region" description="Helical" evidence="5">
    <location>
        <begin position="111"/>
        <end position="133"/>
    </location>
</feature>
<keyword evidence="7" id="KW-1185">Reference proteome</keyword>
<sequence>MFFLVIGFFVGLKRGLILQVLHLASFIIAFVIAALYYKDIAPKLEMWIPYPQLSEDTPWAVFLGNLPLETAYYNAIAFGILFFVTKIVLQIIATMLDFVANLPLLGLVNSWLGAILGFIEVYLIIFVLLYIAALAPVPQVQEWLEASSLARFIIEQTPVLSEKIRDIWFANDPAN</sequence>
<evidence type="ECO:0000256" key="5">
    <source>
        <dbReference type="SAM" id="Phobius"/>
    </source>
</evidence>
<evidence type="ECO:0000313" key="7">
    <source>
        <dbReference type="Proteomes" id="UP001595882"/>
    </source>
</evidence>
<reference evidence="7" key="1">
    <citation type="journal article" date="2019" name="Int. J. Syst. Evol. Microbiol.">
        <title>The Global Catalogue of Microorganisms (GCM) 10K type strain sequencing project: providing services to taxonomists for standard genome sequencing and annotation.</title>
        <authorList>
            <consortium name="The Broad Institute Genomics Platform"/>
            <consortium name="The Broad Institute Genome Sequencing Center for Infectious Disease"/>
            <person name="Wu L."/>
            <person name="Ma J."/>
        </authorList>
    </citation>
    <scope>NUCLEOTIDE SEQUENCE [LARGE SCALE GENOMIC DNA]</scope>
    <source>
        <strain evidence="7">CCUG 37865</strain>
    </source>
</reference>
<dbReference type="PANTHER" id="PTHR37306:SF1">
    <property type="entry name" value="COLICIN V PRODUCTION PROTEIN"/>
    <property type="match status" value="1"/>
</dbReference>
<evidence type="ECO:0000256" key="3">
    <source>
        <dbReference type="ARBA" id="ARBA00022989"/>
    </source>
</evidence>
<keyword evidence="3 5" id="KW-1133">Transmembrane helix</keyword>
<comment type="caution">
    <text evidence="6">The sequence shown here is derived from an EMBL/GenBank/DDBJ whole genome shotgun (WGS) entry which is preliminary data.</text>
</comment>
<dbReference type="EMBL" id="JBHSDT010000008">
    <property type="protein sequence ID" value="MFC4403723.1"/>
    <property type="molecule type" value="Genomic_DNA"/>
</dbReference>
<dbReference type="PANTHER" id="PTHR37306">
    <property type="entry name" value="COLICIN V PRODUCTION PROTEIN"/>
    <property type="match status" value="1"/>
</dbReference>
<keyword evidence="2 5" id="KW-0812">Transmembrane</keyword>
<proteinExistence type="predicted"/>
<evidence type="ECO:0000313" key="6">
    <source>
        <dbReference type="EMBL" id="MFC4403723.1"/>
    </source>
</evidence>
<dbReference type="Proteomes" id="UP001595882">
    <property type="component" value="Unassembled WGS sequence"/>
</dbReference>
<dbReference type="RefSeq" id="WP_390252252.1">
    <property type="nucleotide sequence ID" value="NZ_JBHSDT010000008.1"/>
</dbReference>
<evidence type="ECO:0000256" key="4">
    <source>
        <dbReference type="ARBA" id="ARBA00023136"/>
    </source>
</evidence>
<accession>A0ABV8WXD1</accession>
<keyword evidence="4 5" id="KW-0472">Membrane</keyword>
<protein>
    <submittedName>
        <fullName evidence="6">CvpA family protein</fullName>
    </submittedName>
</protein>
<dbReference type="InterPro" id="IPR003825">
    <property type="entry name" value="Colicin-V_CvpA"/>
</dbReference>
<name>A0ABV8WXD1_9BACI</name>
<feature type="transmembrane region" description="Helical" evidence="5">
    <location>
        <begin position="16"/>
        <end position="37"/>
    </location>
</feature>
<dbReference type="Pfam" id="PF02674">
    <property type="entry name" value="Colicin_V"/>
    <property type="match status" value="1"/>
</dbReference>